<keyword evidence="1" id="KW-1185">Reference proteome</keyword>
<accession>A0A915E7G4</accession>
<evidence type="ECO:0000313" key="1">
    <source>
        <dbReference type="Proteomes" id="UP000887574"/>
    </source>
</evidence>
<dbReference type="WBParaSite" id="jg26562">
    <property type="protein sequence ID" value="jg26562"/>
    <property type="gene ID" value="jg26562"/>
</dbReference>
<dbReference type="Proteomes" id="UP000887574">
    <property type="component" value="Unplaced"/>
</dbReference>
<proteinExistence type="predicted"/>
<protein>
    <submittedName>
        <fullName evidence="2">Uncharacterized protein</fullName>
    </submittedName>
</protein>
<sequence length="95" mass="10945">MHSTESGASPSRLLRVQKPETHCFTWTKIGVHKRRMEAKGSLIPAQNVAEFETPEKLLGRLRCHRRLPFKELTEKCAGKEVEMERIIFVQGLRSD</sequence>
<evidence type="ECO:0000313" key="2">
    <source>
        <dbReference type="WBParaSite" id="jg26562"/>
    </source>
</evidence>
<reference evidence="2" key="1">
    <citation type="submission" date="2022-11" db="UniProtKB">
        <authorList>
            <consortium name="WormBaseParasite"/>
        </authorList>
    </citation>
    <scope>IDENTIFICATION</scope>
</reference>
<name>A0A915E7G4_9BILA</name>
<dbReference type="AlphaFoldDB" id="A0A915E7G4"/>
<organism evidence="1 2">
    <name type="scientific">Ditylenchus dipsaci</name>
    <dbReference type="NCBI Taxonomy" id="166011"/>
    <lineage>
        <taxon>Eukaryota</taxon>
        <taxon>Metazoa</taxon>
        <taxon>Ecdysozoa</taxon>
        <taxon>Nematoda</taxon>
        <taxon>Chromadorea</taxon>
        <taxon>Rhabditida</taxon>
        <taxon>Tylenchina</taxon>
        <taxon>Tylenchomorpha</taxon>
        <taxon>Sphaerularioidea</taxon>
        <taxon>Anguinidae</taxon>
        <taxon>Anguininae</taxon>
        <taxon>Ditylenchus</taxon>
    </lineage>
</organism>